<evidence type="ECO:0000313" key="2">
    <source>
        <dbReference type="EMBL" id="QSV46279.1"/>
    </source>
</evidence>
<evidence type="ECO:0000259" key="1">
    <source>
        <dbReference type="Pfam" id="PF07589"/>
    </source>
</evidence>
<name>A0ABX7Q4H5_9BACT</name>
<dbReference type="Pfam" id="PF07589">
    <property type="entry name" value="PEP-CTERM"/>
    <property type="match status" value="1"/>
</dbReference>
<sequence length="65" mass="6679">MLTGVPPSSVCGCPPYHTVRIPGTTSQAVVGDPTPVPEPSTLLLVIAGSIGFIAHRIKTWGQVIG</sequence>
<gene>
    <name evidence="2" type="ORF">JZM60_03090</name>
</gene>
<reference evidence="2 3" key="1">
    <citation type="submission" date="2021-03" db="EMBL/GenBank/DDBJ databases">
        <title>Geobacter metallireducens gen. nov. sp. nov., a microorganism capable of coupling the complete oxidation of organic compounds to the reduction of iron and other metals.</title>
        <authorList>
            <person name="Li Y."/>
        </authorList>
    </citation>
    <scope>NUCLEOTIDE SEQUENCE [LARGE SCALE GENOMIC DNA]</scope>
    <source>
        <strain evidence="2 3">Jerry-YX</strain>
    </source>
</reference>
<feature type="domain" description="Ice-binding protein C-terminal" evidence="1">
    <location>
        <begin position="35"/>
        <end position="56"/>
    </location>
</feature>
<dbReference type="InterPro" id="IPR013424">
    <property type="entry name" value="Ice-binding_C"/>
</dbReference>
<proteinExistence type="predicted"/>
<dbReference type="RefSeq" id="WP_207164061.1">
    <property type="nucleotide sequence ID" value="NZ_CP071382.1"/>
</dbReference>
<evidence type="ECO:0000313" key="3">
    <source>
        <dbReference type="Proteomes" id="UP000663651"/>
    </source>
</evidence>
<dbReference type="Proteomes" id="UP000663651">
    <property type="component" value="Chromosome"/>
</dbReference>
<keyword evidence="3" id="KW-1185">Reference proteome</keyword>
<protein>
    <submittedName>
        <fullName evidence="2">PEP-CTERM sorting domain-containing protein</fullName>
    </submittedName>
</protein>
<organism evidence="2 3">
    <name type="scientific">Geobacter benzoatilyticus</name>
    <dbReference type="NCBI Taxonomy" id="2815309"/>
    <lineage>
        <taxon>Bacteria</taxon>
        <taxon>Pseudomonadati</taxon>
        <taxon>Thermodesulfobacteriota</taxon>
        <taxon>Desulfuromonadia</taxon>
        <taxon>Geobacterales</taxon>
        <taxon>Geobacteraceae</taxon>
        <taxon>Geobacter</taxon>
    </lineage>
</organism>
<dbReference type="NCBIfam" id="TIGR02595">
    <property type="entry name" value="PEP_CTERM"/>
    <property type="match status" value="1"/>
</dbReference>
<accession>A0ABX7Q4H5</accession>
<dbReference type="EMBL" id="CP071382">
    <property type="protein sequence ID" value="QSV46279.1"/>
    <property type="molecule type" value="Genomic_DNA"/>
</dbReference>